<protein>
    <submittedName>
        <fullName evidence="11">Multidrug efflux RND transporter permease subunit</fullName>
    </submittedName>
</protein>
<dbReference type="Gene3D" id="3.30.2090.10">
    <property type="entry name" value="Multidrug efflux transporter AcrB TolC docking domain, DN and DC subdomains"/>
    <property type="match status" value="2"/>
</dbReference>
<sequence length="1053" mass="112995">MFAKFFIDRPILSNVIGIVLILIGVVSLIMLPISQYPDITPPTVEVKAIYPGSNSLVLADVVGAPIEQEVNGVEDMLYMSSKSANDGTYSLTITFALGTDIDMATVLVQNRVNVAMARLPDEVKRQGVTVKKKSTAILQVVTLTSPDGSYDDLFLSNFASLRVRDELARIPGVGEAMVFGAASYSMRVWLDAPRLKSLGLTTKDVANAISEQNVQVAAGQIGAQPAPDTQNFQFTVQTQGRLSEVSEFEDIIIRTATGGPTGRTVRVRDVARVELGGQTYDLYAQKNGKPASLVIIYQLPGANALDVAQKVTGTMQRIGKDFPPGVAWDIPYDTTRFVEAAIEQVYHTLFEAAVLVLAVILIFLQDWRATLVPATVVPITILGGFMAMMALGFSVNLVTLFGIILAIGIVVDDAIIVVEGAAHHMEHGDSARDATVKAMVQLFGPIIGITLVLSCVFLPASFMSGITGQLYRQFALVIASTALVSALLAATMTPAQCALFLKPIVPGRNAFYRGFNKVYDAVERFFVALLTTMVHHAWTTMLVFVGLISATFWFFSTLPTGFLPDEDQGYALVAVQLPGASSQSRTREVTTKLDAILAETPGVANWITFGGMSILNNANTPNSATVFVMYKDWAERGDLTQDKLVADLRRKTGTIQEGMVMVVTPPPIQGLGNAGGFEMMVQDRAATGAQALENAAYQMMGAGRGQSGLSGVATTYTARTPQLYVDVDRTRVKDHGVQLSDVFSTMQAYLGSSYVNDFNKFGKAYQVRVQADSRYRLEAGDIGQLEVRNADGRMVPLGAMTGVRDVVGPDVVTRYNLYPAASLIGSAAPGFSSGQALALMEDMARRTLPSTMGFEWTTMAYQEKATGNEAFAVFGLAVLLVFLVLAAQYESWSAPAAIILVVPLALLGTCIAVSARGMDNNVYTQIGIVLLIALASKNAILIVEFARELRMHKGLSIPEAAVEGARARLRPILMTSFAFILGVVPLLTASGAGSASQRALGTAVFGGMLASTFLAVMFVPVFFTVIQRLSERGTPQPAKAQPETPARGSHDQH</sequence>
<dbReference type="Gene3D" id="3.30.70.1430">
    <property type="entry name" value="Multidrug efflux transporter AcrB pore domain"/>
    <property type="match status" value="2"/>
</dbReference>
<dbReference type="PRINTS" id="PR00702">
    <property type="entry name" value="ACRIFLAVINRP"/>
</dbReference>
<gene>
    <name evidence="11" type="ORF">FVW20_02665</name>
</gene>
<comment type="subcellular location">
    <subcellularLocation>
        <location evidence="1">Cell inner membrane</location>
        <topology evidence="1">Multi-pass membrane protein</topology>
    </subcellularLocation>
</comment>
<keyword evidence="12" id="KW-1185">Reference proteome</keyword>
<evidence type="ECO:0000256" key="7">
    <source>
        <dbReference type="ARBA" id="ARBA00022989"/>
    </source>
</evidence>
<dbReference type="InterPro" id="IPR001036">
    <property type="entry name" value="Acrflvin-R"/>
</dbReference>
<keyword evidence="8 10" id="KW-0472">Membrane</keyword>
<feature type="transmembrane region" description="Helical" evidence="10">
    <location>
        <begin position="397"/>
        <end position="418"/>
    </location>
</feature>
<dbReference type="SUPFAM" id="SSF82866">
    <property type="entry name" value="Multidrug efflux transporter AcrB transmembrane domain"/>
    <property type="match status" value="2"/>
</dbReference>
<feature type="transmembrane region" description="Helical" evidence="10">
    <location>
        <begin position="474"/>
        <end position="501"/>
    </location>
</feature>
<evidence type="ECO:0000256" key="9">
    <source>
        <dbReference type="SAM" id="MobiDB-lite"/>
    </source>
</evidence>
<feature type="transmembrane region" description="Helical" evidence="10">
    <location>
        <begin position="345"/>
        <end position="364"/>
    </location>
</feature>
<evidence type="ECO:0000256" key="5">
    <source>
        <dbReference type="ARBA" id="ARBA00022519"/>
    </source>
</evidence>
<feature type="transmembrane region" description="Helical" evidence="10">
    <location>
        <begin position="922"/>
        <end position="943"/>
    </location>
</feature>
<dbReference type="Gene3D" id="3.30.70.1440">
    <property type="entry name" value="Multidrug efflux transporter AcrB pore domain"/>
    <property type="match status" value="1"/>
</dbReference>
<proteinExistence type="inferred from homology"/>
<evidence type="ECO:0000313" key="11">
    <source>
        <dbReference type="EMBL" id="MBG3875955.1"/>
    </source>
</evidence>
<dbReference type="PANTHER" id="PTHR32063:SF13">
    <property type="entry name" value="MULTIDRUG EFFLUX PUMP SUBUNIT ACRB-RELATED"/>
    <property type="match status" value="1"/>
</dbReference>
<dbReference type="NCBIfam" id="NF000282">
    <property type="entry name" value="RND_permease_1"/>
    <property type="match status" value="1"/>
</dbReference>
<feature type="region of interest" description="Disordered" evidence="9">
    <location>
        <begin position="1033"/>
        <end position="1053"/>
    </location>
</feature>
<keyword evidence="5" id="KW-0997">Cell inner membrane</keyword>
<feature type="transmembrane region" description="Helical" evidence="10">
    <location>
        <begin position="870"/>
        <end position="889"/>
    </location>
</feature>
<keyword evidence="3" id="KW-0813">Transport</keyword>
<comment type="caution">
    <text evidence="11">The sequence shown here is derived from an EMBL/GenBank/DDBJ whole genome shotgun (WGS) entry which is preliminary data.</text>
</comment>
<dbReference type="InterPro" id="IPR027463">
    <property type="entry name" value="AcrB_DN_DC_subdom"/>
</dbReference>
<name>A0ABS0J0J9_9BACT</name>
<dbReference type="RefSeq" id="WP_196608179.1">
    <property type="nucleotide sequence ID" value="NZ_VRYY01000055.1"/>
</dbReference>
<evidence type="ECO:0000256" key="10">
    <source>
        <dbReference type="SAM" id="Phobius"/>
    </source>
</evidence>
<evidence type="ECO:0000256" key="6">
    <source>
        <dbReference type="ARBA" id="ARBA00022692"/>
    </source>
</evidence>
<keyword evidence="4" id="KW-1003">Cell membrane</keyword>
<evidence type="ECO:0000256" key="4">
    <source>
        <dbReference type="ARBA" id="ARBA00022475"/>
    </source>
</evidence>
<feature type="transmembrane region" description="Helical" evidence="10">
    <location>
        <begin position="371"/>
        <end position="391"/>
    </location>
</feature>
<keyword evidence="7 10" id="KW-1133">Transmembrane helix</keyword>
<dbReference type="SUPFAM" id="SSF82714">
    <property type="entry name" value="Multidrug efflux transporter AcrB TolC docking domain, DN and DC subdomains"/>
    <property type="match status" value="2"/>
</dbReference>
<keyword evidence="6 10" id="KW-0812">Transmembrane</keyword>
<evidence type="ECO:0000256" key="2">
    <source>
        <dbReference type="ARBA" id="ARBA00010942"/>
    </source>
</evidence>
<dbReference type="Proteomes" id="UP001194469">
    <property type="component" value="Unassembled WGS sequence"/>
</dbReference>
<organism evidence="11 12">
    <name type="scientific">Nitratidesulfovibrio oxamicus</name>
    <dbReference type="NCBI Taxonomy" id="32016"/>
    <lineage>
        <taxon>Bacteria</taxon>
        <taxon>Pseudomonadati</taxon>
        <taxon>Thermodesulfobacteriota</taxon>
        <taxon>Desulfovibrionia</taxon>
        <taxon>Desulfovibrionales</taxon>
        <taxon>Desulfovibrionaceae</taxon>
        <taxon>Nitratidesulfovibrio</taxon>
    </lineage>
</organism>
<dbReference type="PANTHER" id="PTHR32063">
    <property type="match status" value="1"/>
</dbReference>
<feature type="transmembrane region" description="Helical" evidence="10">
    <location>
        <begin position="439"/>
        <end position="462"/>
    </location>
</feature>
<dbReference type="SUPFAM" id="SSF82693">
    <property type="entry name" value="Multidrug efflux transporter AcrB pore domain, PN1, PN2, PC1 and PC2 subdomains"/>
    <property type="match status" value="4"/>
</dbReference>
<dbReference type="InterPro" id="IPR004764">
    <property type="entry name" value="MdtF-like"/>
</dbReference>
<feature type="transmembrane region" description="Helical" evidence="10">
    <location>
        <begin position="522"/>
        <end position="555"/>
    </location>
</feature>
<reference evidence="11 12" key="1">
    <citation type="submission" date="2019-08" db="EMBL/GenBank/DDBJ databases">
        <authorList>
            <person name="Luo N."/>
        </authorList>
    </citation>
    <scope>NUCLEOTIDE SEQUENCE [LARGE SCALE GENOMIC DNA]</scope>
    <source>
        <strain evidence="11 12">NCIMB 9442</strain>
    </source>
</reference>
<dbReference type="Gene3D" id="1.20.1640.10">
    <property type="entry name" value="Multidrug efflux transporter AcrB transmembrane domain"/>
    <property type="match status" value="2"/>
</dbReference>
<evidence type="ECO:0000256" key="1">
    <source>
        <dbReference type="ARBA" id="ARBA00004429"/>
    </source>
</evidence>
<feature type="transmembrane region" description="Helical" evidence="10">
    <location>
        <begin position="896"/>
        <end position="916"/>
    </location>
</feature>
<evidence type="ECO:0000256" key="8">
    <source>
        <dbReference type="ARBA" id="ARBA00023136"/>
    </source>
</evidence>
<comment type="similarity">
    <text evidence="2">Belongs to the resistance-nodulation-cell division (RND) (TC 2.A.6) family.</text>
</comment>
<feature type="transmembrane region" description="Helical" evidence="10">
    <location>
        <begin position="12"/>
        <end position="33"/>
    </location>
</feature>
<feature type="transmembrane region" description="Helical" evidence="10">
    <location>
        <begin position="972"/>
        <end position="992"/>
    </location>
</feature>
<evidence type="ECO:0000313" key="12">
    <source>
        <dbReference type="Proteomes" id="UP001194469"/>
    </source>
</evidence>
<dbReference type="Pfam" id="PF00873">
    <property type="entry name" value="ACR_tran"/>
    <property type="match status" value="1"/>
</dbReference>
<dbReference type="Gene3D" id="3.30.70.1320">
    <property type="entry name" value="Multidrug efflux transporter AcrB pore domain like"/>
    <property type="match status" value="1"/>
</dbReference>
<feature type="transmembrane region" description="Helical" evidence="10">
    <location>
        <begin position="1004"/>
        <end position="1026"/>
    </location>
</feature>
<dbReference type="NCBIfam" id="TIGR00915">
    <property type="entry name" value="2A0602"/>
    <property type="match status" value="1"/>
</dbReference>
<dbReference type="EMBL" id="VRYY01000055">
    <property type="protein sequence ID" value="MBG3875955.1"/>
    <property type="molecule type" value="Genomic_DNA"/>
</dbReference>
<accession>A0ABS0J0J9</accession>
<evidence type="ECO:0000256" key="3">
    <source>
        <dbReference type="ARBA" id="ARBA00022448"/>
    </source>
</evidence>